<name>A0A917KC76_9BACL</name>
<gene>
    <name evidence="2" type="ORF">GCM10010885_16190</name>
</gene>
<accession>A0A917KC76</accession>
<evidence type="ECO:0000313" key="3">
    <source>
        <dbReference type="Proteomes" id="UP000637695"/>
    </source>
</evidence>
<dbReference type="InterPro" id="IPR016181">
    <property type="entry name" value="Acyl_CoA_acyltransferase"/>
</dbReference>
<dbReference type="Proteomes" id="UP000637695">
    <property type="component" value="Unassembled WGS sequence"/>
</dbReference>
<dbReference type="SUPFAM" id="SSF55729">
    <property type="entry name" value="Acyl-CoA N-acyltransferases (Nat)"/>
    <property type="match status" value="1"/>
</dbReference>
<dbReference type="GO" id="GO:0016747">
    <property type="term" value="F:acyltransferase activity, transferring groups other than amino-acyl groups"/>
    <property type="evidence" value="ECO:0007669"/>
    <property type="project" value="InterPro"/>
</dbReference>
<feature type="domain" description="N-acetyltransferase" evidence="1">
    <location>
        <begin position="21"/>
        <end position="161"/>
    </location>
</feature>
<evidence type="ECO:0000313" key="2">
    <source>
        <dbReference type="EMBL" id="GGJ07827.1"/>
    </source>
</evidence>
<organism evidence="2 3">
    <name type="scientific">Alicyclobacillus cellulosilyticus</name>
    <dbReference type="NCBI Taxonomy" id="1003997"/>
    <lineage>
        <taxon>Bacteria</taxon>
        <taxon>Bacillati</taxon>
        <taxon>Bacillota</taxon>
        <taxon>Bacilli</taxon>
        <taxon>Bacillales</taxon>
        <taxon>Alicyclobacillaceae</taxon>
        <taxon>Alicyclobacillus</taxon>
    </lineage>
</organism>
<proteinExistence type="predicted"/>
<comment type="caution">
    <text evidence="2">The sequence shown here is derived from an EMBL/GenBank/DDBJ whole genome shotgun (WGS) entry which is preliminary data.</text>
</comment>
<dbReference type="Pfam" id="PF13302">
    <property type="entry name" value="Acetyltransf_3"/>
    <property type="match status" value="1"/>
</dbReference>
<keyword evidence="3" id="KW-1185">Reference proteome</keyword>
<protein>
    <recommendedName>
        <fullName evidence="1">N-acetyltransferase domain-containing protein</fullName>
    </recommendedName>
</protein>
<reference evidence="2" key="2">
    <citation type="submission" date="2020-09" db="EMBL/GenBank/DDBJ databases">
        <authorList>
            <person name="Sun Q."/>
            <person name="Ohkuma M."/>
        </authorList>
    </citation>
    <scope>NUCLEOTIDE SEQUENCE</scope>
    <source>
        <strain evidence="2">JCM 18487</strain>
    </source>
</reference>
<dbReference type="RefSeq" id="WP_188882324.1">
    <property type="nucleotide sequence ID" value="NZ_BMOY01000023.1"/>
</dbReference>
<evidence type="ECO:0000259" key="1">
    <source>
        <dbReference type="Pfam" id="PF13302"/>
    </source>
</evidence>
<dbReference type="EMBL" id="BMOY01000023">
    <property type="protein sequence ID" value="GGJ07827.1"/>
    <property type="molecule type" value="Genomic_DNA"/>
</dbReference>
<reference evidence="2" key="1">
    <citation type="journal article" date="2014" name="Int. J. Syst. Evol. Microbiol.">
        <title>Complete genome sequence of Corynebacterium casei LMG S-19264T (=DSM 44701T), isolated from a smear-ripened cheese.</title>
        <authorList>
            <consortium name="US DOE Joint Genome Institute (JGI-PGF)"/>
            <person name="Walter F."/>
            <person name="Albersmeier A."/>
            <person name="Kalinowski J."/>
            <person name="Ruckert C."/>
        </authorList>
    </citation>
    <scope>NUCLEOTIDE SEQUENCE</scope>
    <source>
        <strain evidence="2">JCM 18487</strain>
    </source>
</reference>
<sequence>MDRHPANGTPDRHAAYQAQRRLRFMPLRPIHAAQLWQHAAYDPWWPLRNRSETAFARYLEEMRAAEVLGYGRLRVAAAWSGETADVLGWVTWSVWPEDMAPGAGRVVEAGTYLVPAARGQGWNADIKRRQAAVAFQQLGAAWLVFLIPEDNRLARRAIEKLPWPWRVYREEEESPFRAGMARRRFATGQRLWLYAVARPDDRPGRA</sequence>
<dbReference type="AlphaFoldDB" id="A0A917KC76"/>
<dbReference type="Gene3D" id="3.40.630.30">
    <property type="match status" value="1"/>
</dbReference>
<dbReference type="InterPro" id="IPR000182">
    <property type="entry name" value="GNAT_dom"/>
</dbReference>